<dbReference type="AlphaFoldDB" id="A0A9W8BA78"/>
<evidence type="ECO:0000313" key="7">
    <source>
        <dbReference type="EMBL" id="KAJ1984640.1"/>
    </source>
</evidence>
<organism evidence="7 8">
    <name type="scientific">Dimargaris verticillata</name>
    <dbReference type="NCBI Taxonomy" id="2761393"/>
    <lineage>
        <taxon>Eukaryota</taxon>
        <taxon>Fungi</taxon>
        <taxon>Fungi incertae sedis</taxon>
        <taxon>Zoopagomycota</taxon>
        <taxon>Kickxellomycotina</taxon>
        <taxon>Dimargaritomycetes</taxon>
        <taxon>Dimargaritales</taxon>
        <taxon>Dimargaritaceae</taxon>
        <taxon>Dimargaris</taxon>
    </lineage>
</organism>
<dbReference type="Proteomes" id="UP001151582">
    <property type="component" value="Unassembled WGS sequence"/>
</dbReference>
<evidence type="ECO:0000256" key="5">
    <source>
        <dbReference type="SAM" id="MobiDB-lite"/>
    </source>
</evidence>
<feature type="region of interest" description="Disordered" evidence="5">
    <location>
        <begin position="310"/>
        <end position="381"/>
    </location>
</feature>
<dbReference type="EMBL" id="JANBQB010000014">
    <property type="protein sequence ID" value="KAJ1984640.1"/>
    <property type="molecule type" value="Genomic_DNA"/>
</dbReference>
<dbReference type="InterPro" id="IPR018819">
    <property type="entry name" value="Nur1/Mug154"/>
</dbReference>
<evidence type="ECO:0000313" key="8">
    <source>
        <dbReference type="Proteomes" id="UP001151582"/>
    </source>
</evidence>
<comment type="caution">
    <text evidence="7">The sequence shown here is derived from an EMBL/GenBank/DDBJ whole genome shotgun (WGS) entry which is preliminary data.</text>
</comment>
<dbReference type="GO" id="GO:0012505">
    <property type="term" value="C:endomembrane system"/>
    <property type="evidence" value="ECO:0007669"/>
    <property type="project" value="UniProtKB-SubCell"/>
</dbReference>
<dbReference type="GO" id="GO:0007096">
    <property type="term" value="P:regulation of exit from mitosis"/>
    <property type="evidence" value="ECO:0007669"/>
    <property type="project" value="TreeGrafter"/>
</dbReference>
<proteinExistence type="predicted"/>
<feature type="transmembrane region" description="Helical" evidence="6">
    <location>
        <begin position="128"/>
        <end position="149"/>
    </location>
</feature>
<dbReference type="OrthoDB" id="3363151at2759"/>
<keyword evidence="4 6" id="KW-0472">Membrane</keyword>
<evidence type="ECO:0008006" key="9">
    <source>
        <dbReference type="Google" id="ProtNLM"/>
    </source>
</evidence>
<evidence type="ECO:0000256" key="1">
    <source>
        <dbReference type="ARBA" id="ARBA00004127"/>
    </source>
</evidence>
<gene>
    <name evidence="7" type="ORF">H4R34_000543</name>
</gene>
<dbReference type="GO" id="GO:0043007">
    <property type="term" value="P:maintenance of rDNA"/>
    <property type="evidence" value="ECO:0007669"/>
    <property type="project" value="TreeGrafter"/>
</dbReference>
<name>A0A9W8BA78_9FUNG</name>
<feature type="compositionally biased region" description="Basic residues" evidence="5">
    <location>
        <begin position="337"/>
        <end position="354"/>
    </location>
</feature>
<evidence type="ECO:0000256" key="2">
    <source>
        <dbReference type="ARBA" id="ARBA00022692"/>
    </source>
</evidence>
<accession>A0A9W8BA78</accession>
<comment type="subcellular location">
    <subcellularLocation>
        <location evidence="1">Endomembrane system</location>
        <topology evidence="1">Multi-pass membrane protein</topology>
    </subcellularLocation>
</comment>
<keyword evidence="8" id="KW-1185">Reference proteome</keyword>
<evidence type="ECO:0000256" key="3">
    <source>
        <dbReference type="ARBA" id="ARBA00022989"/>
    </source>
</evidence>
<dbReference type="Pfam" id="PF10332">
    <property type="entry name" value="DUF2418"/>
    <property type="match status" value="1"/>
</dbReference>
<evidence type="ECO:0000256" key="6">
    <source>
        <dbReference type="SAM" id="Phobius"/>
    </source>
</evidence>
<reference evidence="7" key="1">
    <citation type="submission" date="2022-07" db="EMBL/GenBank/DDBJ databases">
        <title>Phylogenomic reconstructions and comparative analyses of Kickxellomycotina fungi.</title>
        <authorList>
            <person name="Reynolds N.K."/>
            <person name="Stajich J.E."/>
            <person name="Barry K."/>
            <person name="Grigoriev I.V."/>
            <person name="Crous P."/>
            <person name="Smith M.E."/>
        </authorList>
    </citation>
    <scope>NUCLEOTIDE SEQUENCE</scope>
    <source>
        <strain evidence="7">RSA 567</strain>
    </source>
</reference>
<keyword evidence="3 6" id="KW-1133">Transmembrane helix</keyword>
<sequence length="381" mass="43937">MPRRERLVRRTPWYQRVVEAPGNWVLQWMEDYETIDWDRVQRRLSWPLAIALNATLVVVKLAALVDADEQAHHPPVQFLKRAPSSGSSFQQPSGISESRYQGWSATLLTDQHQDTPGELYAAMTAWSFWQSFLLATLVATSLLNTLYLFSRSKSYQMLHADPKDPLSSQNIRLTALEYSSPWWADRWYGRPIWPLCRALFRRDSYEDPQEILELDIWNPPILALNIFRWFSPAQVLVLQFITLQNWHYLIPGALVIGAQLHFVTRRYTNLVHDKQILFGQMFSEYNTVYVNPRLHMRKYDKSTMTGLDFDESDNVSAHTASPHAHGSPKSSANSHDRSHRAKGAPKSPAKHSPSRRSLNAALQVPNARTTKPPSPLRKKLW</sequence>
<protein>
    <recommendedName>
        <fullName evidence="9">Nuclear rim protein 1</fullName>
    </recommendedName>
</protein>
<feature type="transmembrane region" description="Helical" evidence="6">
    <location>
        <begin position="44"/>
        <end position="65"/>
    </location>
</feature>
<keyword evidence="2 6" id="KW-0812">Transmembrane</keyword>
<dbReference type="PANTHER" id="PTHR28293">
    <property type="entry name" value="NUCLEAR RIM PROTEIN 1"/>
    <property type="match status" value="1"/>
</dbReference>
<dbReference type="PANTHER" id="PTHR28293:SF1">
    <property type="entry name" value="NUCLEAR RIM PROTEIN 1"/>
    <property type="match status" value="1"/>
</dbReference>
<evidence type="ECO:0000256" key="4">
    <source>
        <dbReference type="ARBA" id="ARBA00023136"/>
    </source>
</evidence>